<dbReference type="Proteomes" id="UP000663864">
    <property type="component" value="Unassembled WGS sequence"/>
</dbReference>
<keyword evidence="3" id="KW-0808">Transferase</keyword>
<feature type="domain" description="GST N-terminal" evidence="5">
    <location>
        <begin position="27"/>
        <end position="109"/>
    </location>
</feature>
<accession>A0A814WYL1</accession>
<dbReference type="GO" id="GO:0009636">
    <property type="term" value="P:response to toxic substance"/>
    <property type="evidence" value="ECO:0007669"/>
    <property type="project" value="UniProtKB-ARBA"/>
</dbReference>
<evidence type="ECO:0000313" key="9">
    <source>
        <dbReference type="Proteomes" id="UP000663864"/>
    </source>
</evidence>
<dbReference type="SFLD" id="SFLDG00358">
    <property type="entry name" value="Main_(cytGST)"/>
    <property type="match status" value="1"/>
</dbReference>
<dbReference type="InterPro" id="IPR040079">
    <property type="entry name" value="Glutathione_S-Trfase"/>
</dbReference>
<dbReference type="SUPFAM" id="SSF52833">
    <property type="entry name" value="Thioredoxin-like"/>
    <property type="match status" value="1"/>
</dbReference>
<dbReference type="Gene3D" id="3.40.30.10">
    <property type="entry name" value="Glutaredoxin"/>
    <property type="match status" value="1"/>
</dbReference>
<dbReference type="InterPro" id="IPR010987">
    <property type="entry name" value="Glutathione-S-Trfase_C-like"/>
</dbReference>
<comment type="similarity">
    <text evidence="1">Belongs to the GST superfamily. Phi family.</text>
</comment>
<dbReference type="SUPFAM" id="SSF47616">
    <property type="entry name" value="GST C-terminal domain-like"/>
    <property type="match status" value="1"/>
</dbReference>
<dbReference type="InterPro" id="IPR036249">
    <property type="entry name" value="Thioredoxin-like_sf"/>
</dbReference>
<sequence length="239" mass="26945">MGSSSSVSSSQPVHRTNNIQSSYDARGTIVVYGMIQSPATQRVLATLIEKGLKFQLKVINLKAGENLSRSYLEKQPFGTIPALDDVDGFTIYESRAISRYLEMKYKDKSTELIPKGNIKVEGLFEQAASIELSYFDSYANGIVTERIFKKMRGGEPDMNKVAELRRDLAKNLDVYDQILSTQSYLAGNMFTLADLFHLPLGSLLLKCGEDELFESRPHVKQWWNKISTRQAWKTVQAMA</sequence>
<dbReference type="FunFam" id="1.20.1050.10:FF:000004">
    <property type="entry name" value="Glutathione S-transferase F2"/>
    <property type="match status" value="1"/>
</dbReference>
<protein>
    <recommendedName>
        <fullName evidence="2">glutathione transferase</fullName>
        <ecNumber evidence="2">2.5.1.18</ecNumber>
    </recommendedName>
</protein>
<dbReference type="AlphaFoldDB" id="A0A814WYL1"/>
<evidence type="ECO:0000256" key="1">
    <source>
        <dbReference type="ARBA" id="ARBA00010128"/>
    </source>
</evidence>
<comment type="catalytic activity">
    <reaction evidence="4">
        <text>RX + glutathione = an S-substituted glutathione + a halide anion + H(+)</text>
        <dbReference type="Rhea" id="RHEA:16437"/>
        <dbReference type="ChEBI" id="CHEBI:15378"/>
        <dbReference type="ChEBI" id="CHEBI:16042"/>
        <dbReference type="ChEBI" id="CHEBI:17792"/>
        <dbReference type="ChEBI" id="CHEBI:57925"/>
        <dbReference type="ChEBI" id="CHEBI:90779"/>
        <dbReference type="EC" id="2.5.1.18"/>
    </reaction>
</comment>
<dbReference type="GO" id="GO:0005737">
    <property type="term" value="C:cytoplasm"/>
    <property type="evidence" value="ECO:0007669"/>
    <property type="project" value="TreeGrafter"/>
</dbReference>
<dbReference type="Gene3D" id="1.20.1050.10">
    <property type="match status" value="1"/>
</dbReference>
<dbReference type="GO" id="GO:0043295">
    <property type="term" value="F:glutathione binding"/>
    <property type="evidence" value="ECO:0007669"/>
    <property type="project" value="TreeGrafter"/>
</dbReference>
<dbReference type="SFLD" id="SFLDG01154">
    <property type="entry name" value="Main.5:_Phi-like"/>
    <property type="match status" value="1"/>
</dbReference>
<evidence type="ECO:0000256" key="3">
    <source>
        <dbReference type="ARBA" id="ARBA00022679"/>
    </source>
</evidence>
<dbReference type="EC" id="2.5.1.18" evidence="2"/>
<dbReference type="EMBL" id="CAJNOT010001512">
    <property type="protein sequence ID" value="CAF1210657.1"/>
    <property type="molecule type" value="Genomic_DNA"/>
</dbReference>
<dbReference type="InterPro" id="IPR004045">
    <property type="entry name" value="Glutathione_S-Trfase_N"/>
</dbReference>
<evidence type="ECO:0000256" key="4">
    <source>
        <dbReference type="ARBA" id="ARBA00047960"/>
    </source>
</evidence>
<evidence type="ECO:0000259" key="5">
    <source>
        <dbReference type="PROSITE" id="PS50404"/>
    </source>
</evidence>
<dbReference type="Pfam" id="PF00043">
    <property type="entry name" value="GST_C"/>
    <property type="match status" value="1"/>
</dbReference>
<name>A0A814WYL1_9BILA</name>
<dbReference type="PANTHER" id="PTHR43900">
    <property type="entry name" value="GLUTATHIONE S-TRANSFERASE RHO"/>
    <property type="match status" value="1"/>
</dbReference>
<reference evidence="7" key="1">
    <citation type="submission" date="2021-02" db="EMBL/GenBank/DDBJ databases">
        <authorList>
            <person name="Nowell W R."/>
        </authorList>
    </citation>
    <scope>NUCLEOTIDE SEQUENCE</scope>
</reference>
<dbReference type="PROSITE" id="PS50404">
    <property type="entry name" value="GST_NTER"/>
    <property type="match status" value="1"/>
</dbReference>
<feature type="domain" description="GST C-terminal" evidence="6">
    <location>
        <begin position="117"/>
        <end position="239"/>
    </location>
</feature>
<evidence type="ECO:0000313" key="7">
    <source>
        <dbReference type="EMBL" id="CAF1210657.1"/>
    </source>
</evidence>
<dbReference type="Proteomes" id="UP000663836">
    <property type="component" value="Unassembled WGS sequence"/>
</dbReference>
<dbReference type="PROSITE" id="PS50405">
    <property type="entry name" value="GST_CTER"/>
    <property type="match status" value="1"/>
</dbReference>
<evidence type="ECO:0000256" key="2">
    <source>
        <dbReference type="ARBA" id="ARBA00012452"/>
    </source>
</evidence>
<proteinExistence type="inferred from homology"/>
<dbReference type="Pfam" id="PF13409">
    <property type="entry name" value="GST_N_2"/>
    <property type="match status" value="1"/>
</dbReference>
<evidence type="ECO:0000259" key="6">
    <source>
        <dbReference type="PROSITE" id="PS50405"/>
    </source>
</evidence>
<organism evidence="7 9">
    <name type="scientific">Rotaria sordida</name>
    <dbReference type="NCBI Taxonomy" id="392033"/>
    <lineage>
        <taxon>Eukaryota</taxon>
        <taxon>Metazoa</taxon>
        <taxon>Spiralia</taxon>
        <taxon>Gnathifera</taxon>
        <taxon>Rotifera</taxon>
        <taxon>Eurotatoria</taxon>
        <taxon>Bdelloidea</taxon>
        <taxon>Philodinida</taxon>
        <taxon>Philodinidae</taxon>
        <taxon>Rotaria</taxon>
    </lineage>
</organism>
<dbReference type="SFLD" id="SFLDS00019">
    <property type="entry name" value="Glutathione_Transferase_(cytos"/>
    <property type="match status" value="1"/>
</dbReference>
<dbReference type="EMBL" id="CAJOBD010000937">
    <property type="protein sequence ID" value="CAF3738606.1"/>
    <property type="molecule type" value="Genomic_DNA"/>
</dbReference>
<dbReference type="PANTHER" id="PTHR43900:SF3">
    <property type="entry name" value="GLUTATHIONE S-TRANSFERASE RHO"/>
    <property type="match status" value="1"/>
</dbReference>
<evidence type="ECO:0000313" key="8">
    <source>
        <dbReference type="EMBL" id="CAF3738606.1"/>
    </source>
</evidence>
<gene>
    <name evidence="8" type="ORF">JBS370_LOCUS11857</name>
    <name evidence="7" type="ORF">ZHD862_LOCUS23345</name>
</gene>
<comment type="caution">
    <text evidence="7">The sequence shown here is derived from an EMBL/GenBank/DDBJ whole genome shotgun (WGS) entry which is preliminary data.</text>
</comment>
<dbReference type="InterPro" id="IPR036282">
    <property type="entry name" value="Glutathione-S-Trfase_C_sf"/>
</dbReference>
<dbReference type="FunFam" id="3.40.30.10:FF:000016">
    <property type="entry name" value="Glutathione S-transferase F2"/>
    <property type="match status" value="1"/>
</dbReference>
<dbReference type="GO" id="GO:0006749">
    <property type="term" value="P:glutathione metabolic process"/>
    <property type="evidence" value="ECO:0007669"/>
    <property type="project" value="TreeGrafter"/>
</dbReference>
<dbReference type="GO" id="GO:0004364">
    <property type="term" value="F:glutathione transferase activity"/>
    <property type="evidence" value="ECO:0007669"/>
    <property type="project" value="UniProtKB-EC"/>
</dbReference>
<dbReference type="InterPro" id="IPR004046">
    <property type="entry name" value="GST_C"/>
</dbReference>